<dbReference type="OrthoDB" id="6494807at2759"/>
<evidence type="ECO:0008006" key="3">
    <source>
        <dbReference type="Google" id="ProtNLM"/>
    </source>
</evidence>
<keyword evidence="2" id="KW-1185">Reference proteome</keyword>
<dbReference type="AlphaFoldDB" id="A0A1Y3B1K2"/>
<gene>
    <name evidence="1" type="ORF">BLA29_007417</name>
</gene>
<name>A0A1Y3B1K2_EURMA</name>
<evidence type="ECO:0000313" key="1">
    <source>
        <dbReference type="EMBL" id="OTF73868.1"/>
    </source>
</evidence>
<proteinExistence type="predicted"/>
<evidence type="ECO:0000313" key="2">
    <source>
        <dbReference type="Proteomes" id="UP000194236"/>
    </source>
</evidence>
<accession>A0A1Y3B1K2</accession>
<protein>
    <recommendedName>
        <fullName evidence="3">DDE Tnp4 domain-containing protein</fullName>
    </recommendedName>
</protein>
<sequence length="149" mass="16839">MIEEYRRSPKHFRQHMRMSEASYIKLLNLVSPLITKKTTNMRRSITAHERLTATLQWMASGGSLQKLSKNVNISTSGLSGIIVETLDALINKVKDQMVLPKTNNEWLVEAEKIRMKHKGVFPNVLGCIDGSHIEITKPPKSGRRSSIAE</sequence>
<dbReference type="EMBL" id="MUJZ01049688">
    <property type="protein sequence ID" value="OTF73868.1"/>
    <property type="molecule type" value="Genomic_DNA"/>
</dbReference>
<organism evidence="1 2">
    <name type="scientific">Euroglyphus maynei</name>
    <name type="common">Mayne's house dust mite</name>
    <dbReference type="NCBI Taxonomy" id="6958"/>
    <lineage>
        <taxon>Eukaryota</taxon>
        <taxon>Metazoa</taxon>
        <taxon>Ecdysozoa</taxon>
        <taxon>Arthropoda</taxon>
        <taxon>Chelicerata</taxon>
        <taxon>Arachnida</taxon>
        <taxon>Acari</taxon>
        <taxon>Acariformes</taxon>
        <taxon>Sarcoptiformes</taxon>
        <taxon>Astigmata</taxon>
        <taxon>Psoroptidia</taxon>
        <taxon>Analgoidea</taxon>
        <taxon>Pyroglyphidae</taxon>
        <taxon>Pyroglyphinae</taxon>
        <taxon>Euroglyphus</taxon>
    </lineage>
</organism>
<comment type="caution">
    <text evidence="1">The sequence shown here is derived from an EMBL/GenBank/DDBJ whole genome shotgun (WGS) entry which is preliminary data.</text>
</comment>
<dbReference type="Proteomes" id="UP000194236">
    <property type="component" value="Unassembled WGS sequence"/>
</dbReference>
<reference evidence="1 2" key="1">
    <citation type="submission" date="2017-03" db="EMBL/GenBank/DDBJ databases">
        <title>Genome Survey of Euroglyphus maynei.</title>
        <authorList>
            <person name="Arlian L.G."/>
            <person name="Morgan M.S."/>
            <person name="Rider S.D."/>
        </authorList>
    </citation>
    <scope>NUCLEOTIDE SEQUENCE [LARGE SCALE GENOMIC DNA]</scope>
    <source>
        <strain evidence="1">Arlian Lab</strain>
        <tissue evidence="1">Whole body</tissue>
    </source>
</reference>